<dbReference type="InterPro" id="IPR012337">
    <property type="entry name" value="RNaseH-like_sf"/>
</dbReference>
<organism evidence="1 2">
    <name type="scientific">Capillimicrobium parvum</name>
    <dbReference type="NCBI Taxonomy" id="2884022"/>
    <lineage>
        <taxon>Bacteria</taxon>
        <taxon>Bacillati</taxon>
        <taxon>Actinomycetota</taxon>
        <taxon>Thermoleophilia</taxon>
        <taxon>Solirubrobacterales</taxon>
        <taxon>Capillimicrobiaceae</taxon>
        <taxon>Capillimicrobium</taxon>
    </lineage>
</organism>
<dbReference type="GO" id="GO:0003676">
    <property type="term" value="F:nucleic acid binding"/>
    <property type="evidence" value="ECO:0007669"/>
    <property type="project" value="InterPro"/>
</dbReference>
<evidence type="ECO:0008006" key="3">
    <source>
        <dbReference type="Google" id="ProtNLM"/>
    </source>
</evidence>
<dbReference type="Gene3D" id="3.30.420.10">
    <property type="entry name" value="Ribonuclease H-like superfamily/Ribonuclease H"/>
    <property type="match status" value="1"/>
</dbReference>
<gene>
    <name evidence="1" type="ORF">DSM104329_03183</name>
</gene>
<dbReference type="InterPro" id="IPR036397">
    <property type="entry name" value="RNaseH_sf"/>
</dbReference>
<dbReference type="EMBL" id="CP087164">
    <property type="protein sequence ID" value="UGS36773.1"/>
    <property type="molecule type" value="Genomic_DNA"/>
</dbReference>
<proteinExistence type="predicted"/>
<name>A0A9E6XZ97_9ACTN</name>
<sequence>MPDHARPDLYISADVETDGPVPGVYSLLSFGMYVVGTFDGERLRRPHAPLTLYRELRPISETFQPEALEVNGLNRDRLVAEGADPVTAMEDAAAWVADVANGHRPVLVAYPVAFDWSFMYWYFERFCPTGSPFGHSSCLDIRTLYQAQAGTVFDLSSKRHMPAELLPEAPHTHNALDDAIEQGELFANLFAWALRRRDGAPTLSSTAPSWMARRVVPLA</sequence>
<accession>A0A9E6XZ97</accession>
<reference evidence="1" key="1">
    <citation type="journal article" date="2022" name="Int. J. Syst. Evol. Microbiol.">
        <title>Pseudomonas aegrilactucae sp. nov. and Pseudomonas morbosilactucae sp. nov., pathogens causing bacterial rot of lettuce in Japan.</title>
        <authorList>
            <person name="Sawada H."/>
            <person name="Fujikawa T."/>
            <person name="Satou M."/>
        </authorList>
    </citation>
    <scope>NUCLEOTIDE SEQUENCE</scope>
    <source>
        <strain evidence="1">0166_1</strain>
    </source>
</reference>
<evidence type="ECO:0000313" key="1">
    <source>
        <dbReference type="EMBL" id="UGS36773.1"/>
    </source>
</evidence>
<evidence type="ECO:0000313" key="2">
    <source>
        <dbReference type="Proteomes" id="UP001162834"/>
    </source>
</evidence>
<protein>
    <recommendedName>
        <fullName evidence="3">Exonuclease</fullName>
    </recommendedName>
</protein>
<dbReference type="Proteomes" id="UP001162834">
    <property type="component" value="Chromosome"/>
</dbReference>
<keyword evidence="2" id="KW-1185">Reference proteome</keyword>
<dbReference type="AlphaFoldDB" id="A0A9E6XZ97"/>
<dbReference type="RefSeq" id="WP_259310838.1">
    <property type="nucleotide sequence ID" value="NZ_CP087164.1"/>
</dbReference>
<dbReference type="SUPFAM" id="SSF53098">
    <property type="entry name" value="Ribonuclease H-like"/>
    <property type="match status" value="1"/>
</dbReference>
<dbReference type="KEGG" id="sbae:DSM104329_03183"/>